<protein>
    <submittedName>
        <fullName evidence="6">Bacterial non-heme ferritin</fullName>
        <ecNumber evidence="6">1.16.3.2</ecNumber>
    </submittedName>
</protein>
<evidence type="ECO:0000256" key="4">
    <source>
        <dbReference type="ARBA" id="ARBA00023004"/>
    </source>
</evidence>
<dbReference type="GO" id="GO:0008199">
    <property type="term" value="F:ferric iron binding"/>
    <property type="evidence" value="ECO:0007669"/>
    <property type="project" value="InterPro"/>
</dbReference>
<evidence type="ECO:0000256" key="2">
    <source>
        <dbReference type="ARBA" id="ARBA00022723"/>
    </source>
</evidence>
<keyword evidence="4" id="KW-0408">Iron</keyword>
<sequence length="170" mass="19638">MNNKVSALLNEQIQKELYSAYLYFDMSNYYSDQGLDGFSNWFYVQAQEEMDHAMLFRAYMLNNGESVNLLPIDAPKEGYEDFASPLKGALIHEQFVTASIHTIYEAAAEIKDYRAMEFLNWFIKEQGEEEKNASDLIKKFELFGHEAKGLYVLDQELKARVYSAPSLVLD</sequence>
<dbReference type="GO" id="GO:0042802">
    <property type="term" value="F:identical protein binding"/>
    <property type="evidence" value="ECO:0007669"/>
    <property type="project" value="UniProtKB-ARBA"/>
</dbReference>
<dbReference type="PANTHER" id="PTHR11431">
    <property type="entry name" value="FERRITIN"/>
    <property type="match status" value="1"/>
</dbReference>
<dbReference type="InterPro" id="IPR041719">
    <property type="entry name" value="Ferritin_prok"/>
</dbReference>
<keyword evidence="1" id="KW-0409">Iron storage</keyword>
<dbReference type="Gene3D" id="1.20.1260.10">
    <property type="match status" value="1"/>
</dbReference>
<keyword evidence="2" id="KW-0479">Metal-binding</keyword>
<comment type="caution">
    <text evidence="6">The sequence shown here is derived from an EMBL/GenBank/DDBJ whole genome shotgun (WGS) entry which is preliminary data.</text>
</comment>
<accession>A0A645CB02</accession>
<evidence type="ECO:0000256" key="1">
    <source>
        <dbReference type="ARBA" id="ARBA00022434"/>
    </source>
</evidence>
<dbReference type="InterPro" id="IPR001519">
    <property type="entry name" value="Ferritin"/>
</dbReference>
<evidence type="ECO:0000256" key="3">
    <source>
        <dbReference type="ARBA" id="ARBA00023002"/>
    </source>
</evidence>
<name>A0A645CB02_9ZZZZ</name>
<dbReference type="InterPro" id="IPR012347">
    <property type="entry name" value="Ferritin-like"/>
</dbReference>
<dbReference type="GO" id="GO:0006826">
    <property type="term" value="P:iron ion transport"/>
    <property type="evidence" value="ECO:0007669"/>
    <property type="project" value="InterPro"/>
</dbReference>
<dbReference type="EC" id="1.16.3.2" evidence="6"/>
<dbReference type="Pfam" id="PF00210">
    <property type="entry name" value="Ferritin"/>
    <property type="match status" value="1"/>
</dbReference>
<evidence type="ECO:0000259" key="5">
    <source>
        <dbReference type="PROSITE" id="PS50905"/>
    </source>
</evidence>
<dbReference type="GO" id="GO:0005829">
    <property type="term" value="C:cytosol"/>
    <property type="evidence" value="ECO:0007669"/>
    <property type="project" value="TreeGrafter"/>
</dbReference>
<dbReference type="PROSITE" id="PS50905">
    <property type="entry name" value="FERRITIN_LIKE"/>
    <property type="match status" value="1"/>
</dbReference>
<dbReference type="AlphaFoldDB" id="A0A645CB02"/>
<dbReference type="InterPro" id="IPR008331">
    <property type="entry name" value="Ferritin_DPS_dom"/>
</dbReference>
<dbReference type="SUPFAM" id="SSF47240">
    <property type="entry name" value="Ferritin-like"/>
    <property type="match status" value="1"/>
</dbReference>
<dbReference type="FunFam" id="1.20.1260.10:FF:000001">
    <property type="entry name" value="Non-heme ferritin"/>
    <property type="match status" value="1"/>
</dbReference>
<proteinExistence type="predicted"/>
<dbReference type="InterPro" id="IPR009078">
    <property type="entry name" value="Ferritin-like_SF"/>
</dbReference>
<dbReference type="EMBL" id="VSSQ01025741">
    <property type="protein sequence ID" value="MPM74078.1"/>
    <property type="molecule type" value="Genomic_DNA"/>
</dbReference>
<gene>
    <name evidence="6" type="primary">ftn_7</name>
    <name evidence="6" type="ORF">SDC9_121063</name>
</gene>
<dbReference type="GO" id="GO:0008198">
    <property type="term" value="F:ferrous iron binding"/>
    <property type="evidence" value="ECO:0007669"/>
    <property type="project" value="TreeGrafter"/>
</dbReference>
<evidence type="ECO:0000313" key="6">
    <source>
        <dbReference type="EMBL" id="MPM74078.1"/>
    </source>
</evidence>
<organism evidence="6">
    <name type="scientific">bioreactor metagenome</name>
    <dbReference type="NCBI Taxonomy" id="1076179"/>
    <lineage>
        <taxon>unclassified sequences</taxon>
        <taxon>metagenomes</taxon>
        <taxon>ecological metagenomes</taxon>
    </lineage>
</organism>
<feature type="domain" description="Ferritin-like diiron" evidence="5">
    <location>
        <begin position="1"/>
        <end position="144"/>
    </location>
</feature>
<dbReference type="InterPro" id="IPR009040">
    <property type="entry name" value="Ferritin-like_diiron"/>
</dbReference>
<dbReference type="GO" id="GO:0004322">
    <property type="term" value="F:ferroxidase activity"/>
    <property type="evidence" value="ECO:0007669"/>
    <property type="project" value="TreeGrafter"/>
</dbReference>
<reference evidence="6" key="1">
    <citation type="submission" date="2019-08" db="EMBL/GenBank/DDBJ databases">
        <authorList>
            <person name="Kucharzyk K."/>
            <person name="Murdoch R.W."/>
            <person name="Higgins S."/>
            <person name="Loffler F."/>
        </authorList>
    </citation>
    <scope>NUCLEOTIDE SEQUENCE</scope>
</reference>
<keyword evidence="3 6" id="KW-0560">Oxidoreductase</keyword>
<dbReference type="CDD" id="cd01055">
    <property type="entry name" value="Nonheme_Ferritin"/>
    <property type="match status" value="1"/>
</dbReference>
<dbReference type="GO" id="GO:0006879">
    <property type="term" value="P:intracellular iron ion homeostasis"/>
    <property type="evidence" value="ECO:0007669"/>
    <property type="project" value="UniProtKB-KW"/>
</dbReference>
<dbReference type="PANTHER" id="PTHR11431:SF127">
    <property type="entry name" value="BACTERIAL NON-HEME FERRITIN"/>
    <property type="match status" value="1"/>
</dbReference>